<feature type="binding site" evidence="14">
    <location>
        <position position="149"/>
    </location>
    <ligand>
        <name>Zn(2+)</name>
        <dbReference type="ChEBI" id="CHEBI:29105"/>
        <label>1</label>
    </ligand>
</feature>
<accession>A0A3P3VKY4</accession>
<dbReference type="GO" id="GO:0042026">
    <property type="term" value="P:protein refolding"/>
    <property type="evidence" value="ECO:0007669"/>
    <property type="project" value="TreeGrafter"/>
</dbReference>
<keyword evidence="8 14" id="KW-0862">Zinc</keyword>
<dbReference type="GO" id="GO:0005524">
    <property type="term" value="F:ATP binding"/>
    <property type="evidence" value="ECO:0007669"/>
    <property type="project" value="InterPro"/>
</dbReference>
<feature type="binding site" evidence="14">
    <location>
        <position position="185"/>
    </location>
    <ligand>
        <name>Zn(2+)</name>
        <dbReference type="ChEBI" id="CHEBI:29105"/>
        <label>2</label>
    </ligand>
</feature>
<dbReference type="GO" id="GO:0006260">
    <property type="term" value="P:DNA replication"/>
    <property type="evidence" value="ECO:0007669"/>
    <property type="project" value="UniProtKB-KW"/>
</dbReference>
<dbReference type="AlphaFoldDB" id="A0A3P3VKY4"/>
<dbReference type="CDD" id="cd10747">
    <property type="entry name" value="DnaJ_C"/>
    <property type="match status" value="1"/>
</dbReference>
<dbReference type="SUPFAM" id="SSF46565">
    <property type="entry name" value="Chaperone J-domain"/>
    <property type="match status" value="1"/>
</dbReference>
<dbReference type="GO" id="GO:0051082">
    <property type="term" value="F:unfolded protein binding"/>
    <property type="evidence" value="ECO:0007669"/>
    <property type="project" value="UniProtKB-UniRule"/>
</dbReference>
<dbReference type="CDD" id="cd06257">
    <property type="entry name" value="DnaJ"/>
    <property type="match status" value="1"/>
</dbReference>
<evidence type="ECO:0000256" key="15">
    <source>
        <dbReference type="PROSITE-ProRule" id="PRU00546"/>
    </source>
</evidence>
<feature type="binding site" evidence="14">
    <location>
        <position position="146"/>
    </location>
    <ligand>
        <name>Zn(2+)</name>
        <dbReference type="ChEBI" id="CHEBI:29105"/>
        <label>1</label>
    </ligand>
</feature>
<evidence type="ECO:0000256" key="12">
    <source>
        <dbReference type="ARBA" id="ARBA00061004"/>
    </source>
</evidence>
<dbReference type="Pfam" id="PF01556">
    <property type="entry name" value="DnaJ_C"/>
    <property type="match status" value="1"/>
</dbReference>
<evidence type="ECO:0000256" key="9">
    <source>
        <dbReference type="ARBA" id="ARBA00023016"/>
    </source>
</evidence>
<evidence type="ECO:0000256" key="5">
    <source>
        <dbReference type="ARBA" id="ARBA00022723"/>
    </source>
</evidence>
<dbReference type="NCBIfam" id="TIGR02349">
    <property type="entry name" value="DnaJ_bact"/>
    <property type="match status" value="1"/>
</dbReference>
<dbReference type="Pfam" id="PF00684">
    <property type="entry name" value="DnaJ_CXXCXGXG"/>
    <property type="match status" value="1"/>
</dbReference>
<dbReference type="SUPFAM" id="SSF49493">
    <property type="entry name" value="HSP40/DnaJ peptide-binding domain"/>
    <property type="match status" value="2"/>
</dbReference>
<dbReference type="InterPro" id="IPR001623">
    <property type="entry name" value="DnaJ_domain"/>
</dbReference>
<dbReference type="PANTHER" id="PTHR43096">
    <property type="entry name" value="DNAJ HOMOLOG 1, MITOCHONDRIAL-RELATED"/>
    <property type="match status" value="1"/>
</dbReference>
<evidence type="ECO:0000256" key="7">
    <source>
        <dbReference type="ARBA" id="ARBA00022771"/>
    </source>
</evidence>
<evidence type="ECO:0000256" key="10">
    <source>
        <dbReference type="ARBA" id="ARBA00023186"/>
    </source>
</evidence>
<dbReference type="Gene3D" id="1.10.287.110">
    <property type="entry name" value="DnaJ domain"/>
    <property type="match status" value="1"/>
</dbReference>
<evidence type="ECO:0000256" key="14">
    <source>
        <dbReference type="HAMAP-Rule" id="MF_01152"/>
    </source>
</evidence>
<dbReference type="Pfam" id="PF00226">
    <property type="entry name" value="DnaJ"/>
    <property type="match status" value="1"/>
</dbReference>
<keyword evidence="9 14" id="KW-0346">Stress response</keyword>
<feature type="binding site" evidence="14">
    <location>
        <position position="188"/>
    </location>
    <ligand>
        <name>Zn(2+)</name>
        <dbReference type="ChEBI" id="CHEBI:29105"/>
        <label>2</label>
    </ligand>
</feature>
<keyword evidence="10 14" id="KW-0143">Chaperone</keyword>
<gene>
    <name evidence="14 18" type="primary">dnaJ</name>
    <name evidence="18" type="ORF">D0544_16090</name>
</gene>
<comment type="cofactor">
    <cofactor evidence="14">
        <name>Zn(2+)</name>
        <dbReference type="ChEBI" id="CHEBI:29105"/>
    </cofactor>
    <text evidence="14">Binds 2 Zn(2+) ions per monomer.</text>
</comment>
<feature type="zinc finger region" description="CR-type" evidence="15">
    <location>
        <begin position="133"/>
        <end position="211"/>
    </location>
</feature>
<dbReference type="HAMAP" id="MF_01152">
    <property type="entry name" value="DnaJ"/>
    <property type="match status" value="1"/>
</dbReference>
<evidence type="ECO:0000256" key="8">
    <source>
        <dbReference type="ARBA" id="ARBA00022833"/>
    </source>
</evidence>
<comment type="caution">
    <text evidence="18">The sequence shown here is derived from an EMBL/GenBank/DDBJ whole genome shotgun (WGS) entry which is preliminary data.</text>
</comment>
<dbReference type="InterPro" id="IPR012724">
    <property type="entry name" value="DnaJ"/>
</dbReference>
<evidence type="ECO:0000256" key="1">
    <source>
        <dbReference type="ARBA" id="ARBA00004496"/>
    </source>
</evidence>
<organism evidence="18 19">
    <name type="scientific">Aestuariirhabdus litorea</name>
    <dbReference type="NCBI Taxonomy" id="2528527"/>
    <lineage>
        <taxon>Bacteria</taxon>
        <taxon>Pseudomonadati</taxon>
        <taxon>Pseudomonadota</taxon>
        <taxon>Gammaproteobacteria</taxon>
        <taxon>Oceanospirillales</taxon>
        <taxon>Aestuariirhabdaceae</taxon>
        <taxon>Aestuariirhabdus</taxon>
    </lineage>
</organism>
<comment type="similarity">
    <text evidence="12 14">Belongs to the DnaJ family.</text>
</comment>
<keyword evidence="19" id="KW-1185">Reference proteome</keyword>
<dbReference type="GO" id="GO:0031072">
    <property type="term" value="F:heat shock protein binding"/>
    <property type="evidence" value="ECO:0007669"/>
    <property type="project" value="InterPro"/>
</dbReference>
<dbReference type="Proteomes" id="UP000280792">
    <property type="component" value="Unassembled WGS sequence"/>
</dbReference>
<feature type="domain" description="CR-type" evidence="17">
    <location>
        <begin position="133"/>
        <end position="211"/>
    </location>
</feature>
<name>A0A3P3VKY4_9GAMM</name>
<dbReference type="Gene3D" id="2.10.230.10">
    <property type="entry name" value="Heat shock protein DnaJ, cysteine-rich domain"/>
    <property type="match status" value="1"/>
</dbReference>
<feature type="binding site" evidence="14">
    <location>
        <position position="166"/>
    </location>
    <ligand>
        <name>Zn(2+)</name>
        <dbReference type="ChEBI" id="CHEBI:29105"/>
        <label>2</label>
    </ligand>
</feature>
<keyword evidence="3 14" id="KW-0963">Cytoplasm</keyword>
<comment type="domain">
    <text evidence="14">The J domain is necessary and sufficient to stimulate DnaK ATPase activity. Zinc center 1 plays an important role in the autonomous, DnaK-independent chaperone activity of DnaJ. Zinc center 2 is essential for interaction with DnaK and for DnaJ activity.</text>
</comment>
<reference evidence="18 19" key="1">
    <citation type="submission" date="2018-08" db="EMBL/GenBank/DDBJ databases">
        <authorList>
            <person name="Khan S.A."/>
        </authorList>
    </citation>
    <scope>NUCLEOTIDE SEQUENCE [LARGE SCALE GENOMIC DNA]</scope>
    <source>
        <strain evidence="18 19">GTF-13</strain>
    </source>
</reference>
<dbReference type="GO" id="GO:0005737">
    <property type="term" value="C:cytoplasm"/>
    <property type="evidence" value="ECO:0007669"/>
    <property type="project" value="UniProtKB-SubCell"/>
</dbReference>
<dbReference type="InterPro" id="IPR001305">
    <property type="entry name" value="HSP_DnaJ_Cys-rich_dom"/>
</dbReference>
<dbReference type="Gene3D" id="2.60.260.20">
    <property type="entry name" value="Urease metallochaperone UreE, N-terminal domain"/>
    <property type="match status" value="2"/>
</dbReference>
<proteinExistence type="inferred from homology"/>
<dbReference type="FunFam" id="2.60.260.20:FF:000004">
    <property type="entry name" value="Molecular chaperone DnaJ"/>
    <property type="match status" value="1"/>
</dbReference>
<dbReference type="InterPro" id="IPR036869">
    <property type="entry name" value="J_dom_sf"/>
</dbReference>
<feature type="domain" description="J" evidence="16">
    <location>
        <begin position="5"/>
        <end position="70"/>
    </location>
</feature>
<dbReference type="RefSeq" id="WP_125017940.1">
    <property type="nucleotide sequence ID" value="NZ_QWEZ01000002.1"/>
</dbReference>
<reference evidence="18 19" key="2">
    <citation type="submission" date="2018-12" db="EMBL/GenBank/DDBJ databases">
        <title>Simiduia agarivorans gen. nov., sp. nov., a marine, agarolytic bacterium isolated from shallow coastal water from Keelung, Taiwan.</title>
        <authorList>
            <person name="Shieh W.Y."/>
        </authorList>
    </citation>
    <scope>NUCLEOTIDE SEQUENCE [LARGE SCALE GENOMIC DNA]</scope>
    <source>
        <strain evidence="18 19">GTF-13</strain>
    </source>
</reference>
<evidence type="ECO:0000256" key="3">
    <source>
        <dbReference type="ARBA" id="ARBA00022490"/>
    </source>
</evidence>
<dbReference type="InterPro" id="IPR002939">
    <property type="entry name" value="DnaJ_C"/>
</dbReference>
<protein>
    <recommendedName>
        <fullName evidence="13 14">Chaperone protein DnaJ</fullName>
    </recommendedName>
</protein>
<feature type="binding site" evidence="14">
    <location>
        <position position="202"/>
    </location>
    <ligand>
        <name>Zn(2+)</name>
        <dbReference type="ChEBI" id="CHEBI:29105"/>
        <label>1</label>
    </ligand>
</feature>
<dbReference type="CDD" id="cd10719">
    <property type="entry name" value="DnaJ_zf"/>
    <property type="match status" value="1"/>
</dbReference>
<evidence type="ECO:0000256" key="11">
    <source>
        <dbReference type="ARBA" id="ARBA00053423"/>
    </source>
</evidence>
<sequence>MSKRDYYEVLGVSREVSEKDLKKAYRSKAMKYHPDRNPNDHTAEEKFKEVNEAYEVLSDAQKRGAYDRYGHAGVDASQGGGGFGGAGAGSFSDIFGDVFGDIFGGGGGQRSSVQRGSDLRYPLELSLEEAVKGVTKKIRIPTQVECNTCSGSGAAKGSKPETCTTCGGVGQVRMQQGFFSVQQTCPNCHGSGKQIKDPCRSCHGAGRVQEYKTLSVKVPPGVDTGDRIRLAGEGEAGVNGGPSGDLYVQVAVQEHSIFHRDGKHLYCEVPITFVDAALGGELEVPTLDGRVKLKVPPETQTGKLFRLRGKGVAPVRGGSQGDLMCRVIVETPVNMTREQKELLEALQRSFEAEGTGKQSPRKTSWFEGVKSFFDDMKS</sequence>
<dbReference type="NCBIfam" id="NF008035">
    <property type="entry name" value="PRK10767.1"/>
    <property type="match status" value="1"/>
</dbReference>
<evidence type="ECO:0000256" key="6">
    <source>
        <dbReference type="ARBA" id="ARBA00022737"/>
    </source>
</evidence>
<keyword evidence="7 14" id="KW-0863">Zinc-finger</keyword>
<dbReference type="GO" id="GO:0009408">
    <property type="term" value="P:response to heat"/>
    <property type="evidence" value="ECO:0007669"/>
    <property type="project" value="InterPro"/>
</dbReference>
<dbReference type="SUPFAM" id="SSF57938">
    <property type="entry name" value="DnaJ/Hsp40 cysteine-rich domain"/>
    <property type="match status" value="1"/>
</dbReference>
<evidence type="ECO:0000313" key="19">
    <source>
        <dbReference type="Proteomes" id="UP000280792"/>
    </source>
</evidence>
<keyword evidence="4 14" id="KW-0235">DNA replication</keyword>
<feature type="binding site" evidence="14">
    <location>
        <position position="199"/>
    </location>
    <ligand>
        <name>Zn(2+)</name>
        <dbReference type="ChEBI" id="CHEBI:29105"/>
        <label>1</label>
    </ligand>
</feature>
<evidence type="ECO:0000259" key="17">
    <source>
        <dbReference type="PROSITE" id="PS51188"/>
    </source>
</evidence>
<dbReference type="InterPro" id="IPR036410">
    <property type="entry name" value="HSP_DnaJ_Cys-rich_dom_sf"/>
</dbReference>
<dbReference type="EMBL" id="QWEZ01000002">
    <property type="protein sequence ID" value="RRJ83340.1"/>
    <property type="molecule type" value="Genomic_DNA"/>
</dbReference>
<dbReference type="FunFam" id="2.10.230.10:FF:000002">
    <property type="entry name" value="Molecular chaperone DnaJ"/>
    <property type="match status" value="1"/>
</dbReference>
<dbReference type="FunFam" id="1.10.287.110:FF:000034">
    <property type="entry name" value="Chaperone protein DnaJ"/>
    <property type="match status" value="1"/>
</dbReference>
<feature type="repeat" description="CXXCXGXG motif" evidence="14">
    <location>
        <begin position="185"/>
        <end position="192"/>
    </location>
</feature>
<dbReference type="PROSITE" id="PS51188">
    <property type="entry name" value="ZF_CR"/>
    <property type="match status" value="1"/>
</dbReference>
<dbReference type="PROSITE" id="PS50076">
    <property type="entry name" value="DNAJ_2"/>
    <property type="match status" value="1"/>
</dbReference>
<feature type="repeat" description="CXXCXGXG motif" evidence="14">
    <location>
        <begin position="146"/>
        <end position="153"/>
    </location>
</feature>
<comment type="subunit">
    <text evidence="2 14">Homodimer.</text>
</comment>
<feature type="repeat" description="CXXCXGXG motif" evidence="14">
    <location>
        <begin position="199"/>
        <end position="206"/>
    </location>
</feature>
<comment type="function">
    <text evidence="11 14">Participates actively in the response to hyperosmotic and heat shock by preventing the aggregation of stress-denatured proteins and by disaggregating proteins, also in an autonomous, DnaK-independent fashion. Unfolded proteins bind initially to DnaJ; upon interaction with the DnaJ-bound protein, DnaK hydrolyzes its bound ATP, resulting in the formation of a stable complex. GrpE releases ADP from DnaK; ATP binding to DnaK triggers the release of the substrate protein, thus completing the reaction cycle. Several rounds of ATP-dependent interactions between DnaJ, DnaK and GrpE are required for fully efficient folding. Also involved, together with DnaK and GrpE, in the DNA replication of plasmids through activation of initiation proteins.</text>
</comment>
<evidence type="ECO:0000259" key="16">
    <source>
        <dbReference type="PROSITE" id="PS50076"/>
    </source>
</evidence>
<evidence type="ECO:0000256" key="2">
    <source>
        <dbReference type="ARBA" id="ARBA00011738"/>
    </source>
</evidence>
<feature type="repeat" description="CXXCXGXG motif" evidence="14">
    <location>
        <begin position="163"/>
        <end position="170"/>
    </location>
</feature>
<keyword evidence="6 14" id="KW-0677">Repeat</keyword>
<keyword evidence="5 14" id="KW-0479">Metal-binding</keyword>
<evidence type="ECO:0000313" key="18">
    <source>
        <dbReference type="EMBL" id="RRJ83340.1"/>
    </source>
</evidence>
<dbReference type="InterPro" id="IPR008971">
    <property type="entry name" value="HSP40/DnaJ_pept-bd"/>
</dbReference>
<feature type="binding site" evidence="14">
    <location>
        <position position="163"/>
    </location>
    <ligand>
        <name>Zn(2+)</name>
        <dbReference type="ChEBI" id="CHEBI:29105"/>
        <label>2</label>
    </ligand>
</feature>
<dbReference type="PANTHER" id="PTHR43096:SF48">
    <property type="entry name" value="CHAPERONE PROTEIN DNAJ"/>
    <property type="match status" value="1"/>
</dbReference>
<evidence type="ECO:0000256" key="4">
    <source>
        <dbReference type="ARBA" id="ARBA00022705"/>
    </source>
</evidence>
<dbReference type="SMART" id="SM00271">
    <property type="entry name" value="DnaJ"/>
    <property type="match status" value="1"/>
</dbReference>
<dbReference type="PRINTS" id="PR00625">
    <property type="entry name" value="JDOMAIN"/>
</dbReference>
<comment type="subcellular location">
    <subcellularLocation>
        <location evidence="1 14">Cytoplasm</location>
    </subcellularLocation>
</comment>
<dbReference type="PROSITE" id="PS00636">
    <property type="entry name" value="DNAJ_1"/>
    <property type="match status" value="1"/>
</dbReference>
<evidence type="ECO:0000256" key="13">
    <source>
        <dbReference type="ARBA" id="ARBA00067609"/>
    </source>
</evidence>
<dbReference type="InterPro" id="IPR018253">
    <property type="entry name" value="DnaJ_domain_CS"/>
</dbReference>
<dbReference type="GO" id="GO:0008270">
    <property type="term" value="F:zinc ion binding"/>
    <property type="evidence" value="ECO:0007669"/>
    <property type="project" value="UniProtKB-UniRule"/>
</dbReference>